<evidence type="ECO:0000313" key="6">
    <source>
        <dbReference type="Proteomes" id="UP001285441"/>
    </source>
</evidence>
<name>A0AAE0N8Z6_9PEZI</name>
<dbReference type="Pfam" id="PF01124">
    <property type="entry name" value="MAPEG"/>
    <property type="match status" value="1"/>
</dbReference>
<dbReference type="Gene3D" id="1.20.120.550">
    <property type="entry name" value="Membrane associated eicosanoid/glutathione metabolism-like domain"/>
    <property type="match status" value="1"/>
</dbReference>
<accession>A0AAE0N8Z6</accession>
<gene>
    <name evidence="5" type="ORF">B0H63DRAFT_480718</name>
</gene>
<evidence type="ECO:0000313" key="5">
    <source>
        <dbReference type="EMBL" id="KAK3374670.1"/>
    </source>
</evidence>
<keyword evidence="4" id="KW-0472">Membrane</keyword>
<keyword evidence="6" id="KW-1185">Reference proteome</keyword>
<dbReference type="InterPro" id="IPR023352">
    <property type="entry name" value="MAPEG-like_dom_sf"/>
</dbReference>
<evidence type="ECO:0000256" key="2">
    <source>
        <dbReference type="ARBA" id="ARBA00022692"/>
    </source>
</evidence>
<reference evidence="5" key="2">
    <citation type="submission" date="2023-06" db="EMBL/GenBank/DDBJ databases">
        <authorList>
            <consortium name="Lawrence Berkeley National Laboratory"/>
            <person name="Haridas S."/>
            <person name="Hensen N."/>
            <person name="Bonometti L."/>
            <person name="Westerberg I."/>
            <person name="Brannstrom I.O."/>
            <person name="Guillou S."/>
            <person name="Cros-Aarteil S."/>
            <person name="Calhoun S."/>
            <person name="Kuo A."/>
            <person name="Mondo S."/>
            <person name="Pangilinan J."/>
            <person name="Riley R."/>
            <person name="LaButti K."/>
            <person name="Andreopoulos B."/>
            <person name="Lipzen A."/>
            <person name="Chen C."/>
            <person name="Yanf M."/>
            <person name="Daum C."/>
            <person name="Ng V."/>
            <person name="Clum A."/>
            <person name="Steindorff A."/>
            <person name="Ohm R."/>
            <person name="Martin F."/>
            <person name="Silar P."/>
            <person name="Natvig D."/>
            <person name="Lalanne C."/>
            <person name="Gautier V."/>
            <person name="Ament-velasquez S.L."/>
            <person name="Kruys A."/>
            <person name="Hutchinson M.I."/>
            <person name="Powell A.J."/>
            <person name="Barry K."/>
            <person name="Miller A.N."/>
            <person name="Grigoriev I.V."/>
            <person name="Debuchy R."/>
            <person name="Gladieux P."/>
            <person name="Thoren M.H."/>
            <person name="Johannesson H."/>
        </authorList>
    </citation>
    <scope>NUCLEOTIDE SEQUENCE</scope>
    <source>
        <strain evidence="5">CBS 232.78</strain>
    </source>
</reference>
<dbReference type="Proteomes" id="UP001285441">
    <property type="component" value="Unassembled WGS sequence"/>
</dbReference>
<dbReference type="PANTHER" id="PTHR35371">
    <property type="entry name" value="INNER MEMBRANE PROTEIN"/>
    <property type="match status" value="1"/>
</dbReference>
<evidence type="ECO:0000256" key="1">
    <source>
        <dbReference type="ARBA" id="ARBA00004370"/>
    </source>
</evidence>
<sequence>MTSLGTTLGLSAFASTQNHAPTFLGFHFLWAYVALASRHLKQWHGIDHQASPRYDLAKYGDAAVKAGKLTQKQLEMIQRCDSAHYNSIDNYVLLVGAMGMASIAGVEGRMINKAGLVYTAARIAYSAVYVFVDDPVWSVSRGVFWWVGNACCLYLYWRASAKIGLGA</sequence>
<keyword evidence="3" id="KW-1133">Transmembrane helix</keyword>
<dbReference type="EMBL" id="JAULSW010000007">
    <property type="protein sequence ID" value="KAK3374670.1"/>
    <property type="molecule type" value="Genomic_DNA"/>
</dbReference>
<proteinExistence type="predicted"/>
<dbReference type="SUPFAM" id="SSF161084">
    <property type="entry name" value="MAPEG domain-like"/>
    <property type="match status" value="1"/>
</dbReference>
<reference evidence="5" key="1">
    <citation type="journal article" date="2023" name="Mol. Phylogenet. Evol.">
        <title>Genome-scale phylogeny and comparative genomics of the fungal order Sordariales.</title>
        <authorList>
            <person name="Hensen N."/>
            <person name="Bonometti L."/>
            <person name="Westerberg I."/>
            <person name="Brannstrom I.O."/>
            <person name="Guillou S."/>
            <person name="Cros-Aarteil S."/>
            <person name="Calhoun S."/>
            <person name="Haridas S."/>
            <person name="Kuo A."/>
            <person name="Mondo S."/>
            <person name="Pangilinan J."/>
            <person name="Riley R."/>
            <person name="LaButti K."/>
            <person name="Andreopoulos B."/>
            <person name="Lipzen A."/>
            <person name="Chen C."/>
            <person name="Yan M."/>
            <person name="Daum C."/>
            <person name="Ng V."/>
            <person name="Clum A."/>
            <person name="Steindorff A."/>
            <person name="Ohm R.A."/>
            <person name="Martin F."/>
            <person name="Silar P."/>
            <person name="Natvig D.O."/>
            <person name="Lalanne C."/>
            <person name="Gautier V."/>
            <person name="Ament-Velasquez S.L."/>
            <person name="Kruys A."/>
            <person name="Hutchinson M.I."/>
            <person name="Powell A.J."/>
            <person name="Barry K."/>
            <person name="Miller A.N."/>
            <person name="Grigoriev I.V."/>
            <person name="Debuchy R."/>
            <person name="Gladieux P."/>
            <person name="Hiltunen Thoren M."/>
            <person name="Johannesson H."/>
        </authorList>
    </citation>
    <scope>NUCLEOTIDE SEQUENCE</scope>
    <source>
        <strain evidence="5">CBS 232.78</strain>
    </source>
</reference>
<comment type="subcellular location">
    <subcellularLocation>
        <location evidence="1">Membrane</location>
    </subcellularLocation>
</comment>
<comment type="caution">
    <text evidence="5">The sequence shown here is derived from an EMBL/GenBank/DDBJ whole genome shotgun (WGS) entry which is preliminary data.</text>
</comment>
<dbReference type="PANTHER" id="PTHR35371:SF2">
    <property type="entry name" value="MAPEG FAMILY PROTEIN"/>
    <property type="match status" value="1"/>
</dbReference>
<organism evidence="5 6">
    <name type="scientific">Podospora didyma</name>
    <dbReference type="NCBI Taxonomy" id="330526"/>
    <lineage>
        <taxon>Eukaryota</taxon>
        <taxon>Fungi</taxon>
        <taxon>Dikarya</taxon>
        <taxon>Ascomycota</taxon>
        <taxon>Pezizomycotina</taxon>
        <taxon>Sordariomycetes</taxon>
        <taxon>Sordariomycetidae</taxon>
        <taxon>Sordariales</taxon>
        <taxon>Podosporaceae</taxon>
        <taxon>Podospora</taxon>
    </lineage>
</organism>
<keyword evidence="2" id="KW-0812">Transmembrane</keyword>
<protein>
    <submittedName>
        <fullName evidence="5">Uncharacterized protein</fullName>
    </submittedName>
</protein>
<evidence type="ECO:0000256" key="3">
    <source>
        <dbReference type="ARBA" id="ARBA00022989"/>
    </source>
</evidence>
<evidence type="ECO:0000256" key="4">
    <source>
        <dbReference type="ARBA" id="ARBA00023136"/>
    </source>
</evidence>
<dbReference type="InterPro" id="IPR001129">
    <property type="entry name" value="Membr-assoc_MAPEG"/>
</dbReference>
<dbReference type="AlphaFoldDB" id="A0AAE0N8Z6"/>
<dbReference type="GO" id="GO:0016020">
    <property type="term" value="C:membrane"/>
    <property type="evidence" value="ECO:0007669"/>
    <property type="project" value="UniProtKB-SubCell"/>
</dbReference>